<evidence type="ECO:0000313" key="4">
    <source>
        <dbReference type="Proteomes" id="UP000317093"/>
    </source>
</evidence>
<dbReference type="PANTHER" id="PTHR38591:SF1">
    <property type="entry name" value="BLL1000 PROTEIN"/>
    <property type="match status" value="1"/>
</dbReference>
<evidence type="ECO:0000313" key="3">
    <source>
        <dbReference type="EMBL" id="QDU63615.1"/>
    </source>
</evidence>
<protein>
    <submittedName>
        <fullName evidence="3">Hydroxyneurosporene synthase (CrtC)</fullName>
    </submittedName>
</protein>
<dbReference type="SUPFAM" id="SSF159245">
    <property type="entry name" value="AttH-like"/>
    <property type="match status" value="1"/>
</dbReference>
<dbReference type="Gene3D" id="2.40.370.10">
    <property type="entry name" value="AttH-like domain"/>
    <property type="match status" value="2"/>
</dbReference>
<dbReference type="AlphaFoldDB" id="A0A518B9E9"/>
<dbReference type="Pfam" id="PF07143">
    <property type="entry name" value="CrtC"/>
    <property type="match status" value="1"/>
</dbReference>
<name>A0A518B9E9_9BACT</name>
<feature type="domain" description="AttH" evidence="2">
    <location>
        <begin position="51"/>
        <end position="221"/>
    </location>
</feature>
<gene>
    <name evidence="3" type="ORF">Pan216_44960</name>
</gene>
<dbReference type="Pfam" id="PF17186">
    <property type="entry name" value="Lipocalin_9"/>
    <property type="match status" value="1"/>
</dbReference>
<feature type="region of interest" description="Disordered" evidence="1">
    <location>
        <begin position="252"/>
        <end position="288"/>
    </location>
</feature>
<organism evidence="3 4">
    <name type="scientific">Kolteria novifilia</name>
    <dbReference type="NCBI Taxonomy" id="2527975"/>
    <lineage>
        <taxon>Bacteria</taxon>
        <taxon>Pseudomonadati</taxon>
        <taxon>Planctomycetota</taxon>
        <taxon>Planctomycetia</taxon>
        <taxon>Kolteriales</taxon>
        <taxon>Kolteriaceae</taxon>
        <taxon>Kolteria</taxon>
    </lineage>
</organism>
<proteinExistence type="predicted"/>
<dbReference type="InterPro" id="IPR023374">
    <property type="entry name" value="AttH-like_dom_sf"/>
</dbReference>
<dbReference type="OrthoDB" id="9770826at2"/>
<dbReference type="RefSeq" id="WP_145261208.1">
    <property type="nucleotide sequence ID" value="NZ_CP036279.1"/>
</dbReference>
<sequence length="375" mass="41806">MCWLAMMVMLLGAEEATSYQPTYNDEGWREAMPGYSFSFPRDHASHPDCRIEWWYYTGNLVSENGRRFGYQLTFFRTGITLEPKSASRWAVRDLYMTHFAISDGSARRHHVHERLNRAGVGMAGAATKHYRVWNEGWQVSLRGNTHHLVAEAEGDAIDLELTPLKSPALHGRDGISQKGAKAGNASHYYSLTRMETKGTVTVDGVTHRVRGLSWMDHEFGTSFLEKEQIGWDWLSIQLDNDWELMLYQFRRSDGSSDPRTSGTLVDPEGEATPLGAGDFTMSPGETWTSSASGARYPVSWKLSIPEQKAQLEVRAIFPQQEMRTPLSTDVTYWEGAIDVSGTFGGASAGGSGYLEMTGYSGRPLGDSFSSDGRVQ</sequence>
<dbReference type="Proteomes" id="UP000317093">
    <property type="component" value="Chromosome"/>
</dbReference>
<keyword evidence="4" id="KW-1185">Reference proteome</keyword>
<reference evidence="3 4" key="1">
    <citation type="submission" date="2019-02" db="EMBL/GenBank/DDBJ databases">
        <title>Deep-cultivation of Planctomycetes and their phenomic and genomic characterization uncovers novel biology.</title>
        <authorList>
            <person name="Wiegand S."/>
            <person name="Jogler M."/>
            <person name="Boedeker C."/>
            <person name="Pinto D."/>
            <person name="Vollmers J."/>
            <person name="Rivas-Marin E."/>
            <person name="Kohn T."/>
            <person name="Peeters S.H."/>
            <person name="Heuer A."/>
            <person name="Rast P."/>
            <person name="Oberbeckmann S."/>
            <person name="Bunk B."/>
            <person name="Jeske O."/>
            <person name="Meyerdierks A."/>
            <person name="Storesund J.E."/>
            <person name="Kallscheuer N."/>
            <person name="Luecker S."/>
            <person name="Lage O.M."/>
            <person name="Pohl T."/>
            <person name="Merkel B.J."/>
            <person name="Hornburger P."/>
            <person name="Mueller R.-W."/>
            <person name="Bruemmer F."/>
            <person name="Labrenz M."/>
            <person name="Spormann A.M."/>
            <person name="Op den Camp H."/>
            <person name="Overmann J."/>
            <person name="Amann R."/>
            <person name="Jetten M.S.M."/>
            <person name="Mascher T."/>
            <person name="Medema M.H."/>
            <person name="Devos D.P."/>
            <person name="Kaster A.-K."/>
            <person name="Ovreas L."/>
            <person name="Rohde M."/>
            <person name="Galperin M.Y."/>
            <person name="Jogler C."/>
        </authorList>
    </citation>
    <scope>NUCLEOTIDE SEQUENCE [LARGE SCALE GENOMIC DNA]</scope>
    <source>
        <strain evidence="3 4">Pan216</strain>
    </source>
</reference>
<evidence type="ECO:0000256" key="1">
    <source>
        <dbReference type="SAM" id="MobiDB-lite"/>
    </source>
</evidence>
<dbReference type="EMBL" id="CP036279">
    <property type="protein sequence ID" value="QDU63615.1"/>
    <property type="molecule type" value="Genomic_DNA"/>
</dbReference>
<dbReference type="KEGG" id="knv:Pan216_44960"/>
<accession>A0A518B9E9</accession>
<dbReference type="PANTHER" id="PTHR38591">
    <property type="entry name" value="HYDROLASE"/>
    <property type="match status" value="1"/>
</dbReference>
<evidence type="ECO:0000259" key="2">
    <source>
        <dbReference type="Pfam" id="PF07143"/>
    </source>
</evidence>
<dbReference type="InterPro" id="IPR010791">
    <property type="entry name" value="AttH_dom"/>
</dbReference>